<evidence type="ECO:0000313" key="11">
    <source>
        <dbReference type="Proteomes" id="UP000683585"/>
    </source>
</evidence>
<dbReference type="EC" id="6.3.4.19" evidence="8"/>
<feature type="binding site" evidence="8">
    <location>
        <begin position="25"/>
        <end position="30"/>
    </location>
    <ligand>
        <name>ATP</name>
        <dbReference type="ChEBI" id="CHEBI:30616"/>
    </ligand>
</feature>
<dbReference type="SMART" id="SM00977">
    <property type="entry name" value="TilS_C"/>
    <property type="match status" value="1"/>
</dbReference>
<proteinExistence type="inferred from homology"/>
<evidence type="ECO:0000259" key="9">
    <source>
        <dbReference type="SMART" id="SM00977"/>
    </source>
</evidence>
<evidence type="ECO:0000256" key="1">
    <source>
        <dbReference type="ARBA" id="ARBA00004496"/>
    </source>
</evidence>
<comment type="domain">
    <text evidence="8">The N-terminal region contains the highly conserved SGGXDS motif, predicted to be a P-loop motif involved in ATP binding.</text>
</comment>
<keyword evidence="2 8" id="KW-0963">Cytoplasm</keyword>
<dbReference type="Pfam" id="PF01171">
    <property type="entry name" value="ATP_bind_3"/>
    <property type="match status" value="1"/>
</dbReference>
<keyword evidence="5 8" id="KW-0547">Nucleotide-binding</keyword>
<dbReference type="PANTHER" id="PTHR43033:SF1">
    <property type="entry name" value="TRNA(ILE)-LYSIDINE SYNTHASE-RELATED"/>
    <property type="match status" value="1"/>
</dbReference>
<name>A0A8E4GHW2_9ENTR</name>
<comment type="function">
    <text evidence="8">Ligates lysine onto the cytidine present at position 34 of the AUA codon-specific tRNA(Ile) that contains the anticodon CAU, in an ATP-dependent manner. Cytidine is converted to lysidine, thus changing the amino acid specificity of the tRNA from methionine to isoleucine.</text>
</comment>
<dbReference type="InterPro" id="IPR015262">
    <property type="entry name" value="tRNA_Ile_lys_synt_subst-bd"/>
</dbReference>
<dbReference type="AlphaFoldDB" id="A0A8E4GHW2"/>
<dbReference type="NCBIfam" id="NF007942">
    <property type="entry name" value="PRK10660.1"/>
    <property type="match status" value="1"/>
</dbReference>
<evidence type="ECO:0000256" key="6">
    <source>
        <dbReference type="ARBA" id="ARBA00022840"/>
    </source>
</evidence>
<comment type="subcellular location">
    <subcellularLocation>
        <location evidence="1 8">Cytoplasm</location>
    </subcellularLocation>
</comment>
<evidence type="ECO:0000256" key="8">
    <source>
        <dbReference type="HAMAP-Rule" id="MF_01161"/>
    </source>
</evidence>
<keyword evidence="11" id="KW-1185">Reference proteome</keyword>
<dbReference type="GO" id="GO:0032267">
    <property type="term" value="F:tRNA(Ile)-lysidine synthase activity"/>
    <property type="evidence" value="ECO:0007669"/>
    <property type="project" value="UniProtKB-EC"/>
</dbReference>
<dbReference type="InterPro" id="IPR011063">
    <property type="entry name" value="TilS/TtcA_N"/>
</dbReference>
<keyword evidence="6 8" id="KW-0067">ATP-binding</keyword>
<evidence type="ECO:0000256" key="3">
    <source>
        <dbReference type="ARBA" id="ARBA00022598"/>
    </source>
</evidence>
<dbReference type="GO" id="GO:0005737">
    <property type="term" value="C:cytoplasm"/>
    <property type="evidence" value="ECO:0007669"/>
    <property type="project" value="UniProtKB-SubCell"/>
</dbReference>
<sequence length="444" mass="51426">MNGARIQMQIASKITGYSHLMVAFSGGLDSTVLLHALIELRIKTFPDLKLHAVHVHHGLSPHADSWADHCKLVCREWMVQLNVVKVNIDSKLGGVEAAARNKRYWAIANTMNKQDILLTAHHLDDQSETFFLALKRGSGPAGLSAMASCITFFNSQHIRPLLDISRAQLEEYAKYKNIKWIEDYSNQDNRFDRNFLRLEVIPNLRNRWPHFTKAVARSAKLCAEQEDLLDELLQESLKALTNKDTSININGLLQISEAKRYAILRRWIAYFKVMPPSKKQLQRVWFEVAMARLDAKPQLKLGEYQIRRYHQHLYLLPMLTVLKEKVIQWNPDTILLLPDGLGTLQLDHRGICVRQPKVNEVVSLRFTAHSRICIINRTHSKQIKKIWREHNIPPWERERTPMLYYGEELIAILGICITKNGEAMVHEPFWKINWTKNICKSIIL</sequence>
<evidence type="ECO:0000256" key="2">
    <source>
        <dbReference type="ARBA" id="ARBA00022490"/>
    </source>
</evidence>
<dbReference type="NCBIfam" id="TIGR02433">
    <property type="entry name" value="lysidine_TilS_C"/>
    <property type="match status" value="1"/>
</dbReference>
<feature type="domain" description="Lysidine-tRNA(Ile) synthetase C-terminal" evidence="9">
    <location>
        <begin position="362"/>
        <end position="434"/>
    </location>
</feature>
<dbReference type="Proteomes" id="UP000683585">
    <property type="component" value="Chromosome"/>
</dbReference>
<dbReference type="GO" id="GO:0006400">
    <property type="term" value="P:tRNA modification"/>
    <property type="evidence" value="ECO:0007669"/>
    <property type="project" value="UniProtKB-UniRule"/>
</dbReference>
<dbReference type="PANTHER" id="PTHR43033">
    <property type="entry name" value="TRNA(ILE)-LYSIDINE SYNTHASE-RELATED"/>
    <property type="match status" value="1"/>
</dbReference>
<dbReference type="EMBL" id="LR890047">
    <property type="protein sequence ID" value="CAD6511742.1"/>
    <property type="molecule type" value="Genomic_DNA"/>
</dbReference>
<evidence type="ECO:0000313" key="10">
    <source>
        <dbReference type="EMBL" id="CAD6511742.1"/>
    </source>
</evidence>
<dbReference type="InterPro" id="IPR012795">
    <property type="entry name" value="tRNA_Ile_lys_synt_N"/>
</dbReference>
<evidence type="ECO:0000256" key="7">
    <source>
        <dbReference type="ARBA" id="ARBA00048539"/>
    </source>
</evidence>
<protein>
    <recommendedName>
        <fullName evidence="8">tRNA(Ile)-lysidine synthase</fullName>
        <ecNumber evidence="8">6.3.4.19</ecNumber>
    </recommendedName>
    <alternativeName>
        <fullName evidence="8">tRNA(Ile)-2-lysyl-cytidine synthase</fullName>
    </alternativeName>
    <alternativeName>
        <fullName evidence="8">tRNA(Ile)-lysidine synthetase</fullName>
    </alternativeName>
</protein>
<reference evidence="10" key="1">
    <citation type="submission" date="2020-10" db="EMBL/GenBank/DDBJ databases">
        <authorList>
            <person name="Szabo G."/>
        </authorList>
    </citation>
    <scope>NUCLEOTIDE SEQUENCE</scope>
    <source>
        <strain evidence="10">PROFFT</strain>
    </source>
</reference>
<dbReference type="Pfam" id="PF11734">
    <property type="entry name" value="TilS_C"/>
    <property type="match status" value="1"/>
</dbReference>
<accession>A0A8E4GHW2</accession>
<comment type="similarity">
    <text evidence="8">Belongs to the tRNA(Ile)-lysidine synthase family.</text>
</comment>
<keyword evidence="3 8" id="KW-0436">Ligase</keyword>
<dbReference type="Pfam" id="PF09179">
    <property type="entry name" value="TilS"/>
    <property type="match status" value="1"/>
</dbReference>
<organism evidence="10 11">
    <name type="scientific">Candidatus Profftia tarda</name>
    <dbReference type="NCBI Taxonomy" id="1177216"/>
    <lineage>
        <taxon>Bacteria</taxon>
        <taxon>Pseudomonadati</taxon>
        <taxon>Pseudomonadota</taxon>
        <taxon>Gammaproteobacteria</taxon>
        <taxon>Enterobacterales</taxon>
        <taxon>Enterobacteriaceae</taxon>
        <taxon>Candidatus Profftia</taxon>
    </lineage>
</organism>
<dbReference type="InterPro" id="IPR012796">
    <property type="entry name" value="Lysidine-tRNA-synth_C"/>
</dbReference>
<dbReference type="RefSeq" id="WP_216782312.1">
    <property type="nucleotide sequence ID" value="NZ_LR890047.1"/>
</dbReference>
<gene>
    <name evidence="8 10" type="primary">tilS</name>
    <name evidence="10" type="ORF">PROFFT_A_05200</name>
</gene>
<dbReference type="GO" id="GO:0005524">
    <property type="term" value="F:ATP binding"/>
    <property type="evidence" value="ECO:0007669"/>
    <property type="project" value="UniProtKB-UniRule"/>
</dbReference>
<evidence type="ECO:0000256" key="4">
    <source>
        <dbReference type="ARBA" id="ARBA00022694"/>
    </source>
</evidence>
<dbReference type="NCBIfam" id="TIGR02432">
    <property type="entry name" value="lysidine_TilS_N"/>
    <property type="match status" value="1"/>
</dbReference>
<comment type="catalytic activity">
    <reaction evidence="7 8">
        <text>cytidine(34) in tRNA(Ile2) + L-lysine + ATP = lysidine(34) in tRNA(Ile2) + AMP + diphosphate + H(+)</text>
        <dbReference type="Rhea" id="RHEA:43744"/>
        <dbReference type="Rhea" id="RHEA-COMP:10625"/>
        <dbReference type="Rhea" id="RHEA-COMP:10670"/>
        <dbReference type="ChEBI" id="CHEBI:15378"/>
        <dbReference type="ChEBI" id="CHEBI:30616"/>
        <dbReference type="ChEBI" id="CHEBI:32551"/>
        <dbReference type="ChEBI" id="CHEBI:33019"/>
        <dbReference type="ChEBI" id="CHEBI:82748"/>
        <dbReference type="ChEBI" id="CHEBI:83665"/>
        <dbReference type="ChEBI" id="CHEBI:456215"/>
        <dbReference type="EC" id="6.3.4.19"/>
    </reaction>
</comment>
<dbReference type="KEGG" id="ptf:PROFFT_A_05200"/>
<dbReference type="CDD" id="cd01992">
    <property type="entry name" value="TilS_N"/>
    <property type="match status" value="1"/>
</dbReference>
<dbReference type="InterPro" id="IPR012094">
    <property type="entry name" value="tRNA_Ile_lys_synt"/>
</dbReference>
<evidence type="ECO:0000256" key="5">
    <source>
        <dbReference type="ARBA" id="ARBA00022741"/>
    </source>
</evidence>
<dbReference type="HAMAP" id="MF_01161">
    <property type="entry name" value="tRNA_Ile_lys_synt"/>
    <property type="match status" value="1"/>
</dbReference>
<keyword evidence="4 8" id="KW-0819">tRNA processing</keyword>